<reference evidence="8 9" key="1">
    <citation type="submission" date="2015-09" db="EMBL/GenBank/DDBJ databases">
        <title>A metagenomics-based metabolic model of nitrate-dependent anaerobic oxidation of methane by Methanoperedens-like archaea.</title>
        <authorList>
            <person name="Arshad A."/>
            <person name="Speth D.R."/>
            <person name="De Graaf R.M."/>
            <person name="Op Den Camp H.J."/>
            <person name="Jetten M.S."/>
            <person name="Welte C.U."/>
        </authorList>
    </citation>
    <scope>NUCLEOTIDE SEQUENCE [LARGE SCALE GENOMIC DNA]</scope>
</reference>
<organism evidence="8 9">
    <name type="scientific">Candidatus Methanoperedens nitratireducens</name>
    <dbReference type="NCBI Taxonomy" id="1392998"/>
    <lineage>
        <taxon>Archaea</taxon>
        <taxon>Methanobacteriati</taxon>
        <taxon>Methanobacteriota</taxon>
        <taxon>Stenosarchaea group</taxon>
        <taxon>Methanomicrobia</taxon>
        <taxon>Methanosarcinales</taxon>
        <taxon>ANME-2 cluster</taxon>
        <taxon>Candidatus Methanoperedentaceae</taxon>
        <taxon>Candidatus Methanoperedens</taxon>
    </lineage>
</organism>
<feature type="transmembrane region" description="Helical" evidence="7">
    <location>
        <begin position="227"/>
        <end position="247"/>
    </location>
</feature>
<keyword evidence="3" id="KW-1003">Cell membrane</keyword>
<comment type="subcellular location">
    <subcellularLocation>
        <location evidence="1">Cell membrane</location>
        <topology evidence="1">Multi-pass membrane protein</topology>
    </subcellularLocation>
</comment>
<evidence type="ECO:0000313" key="8">
    <source>
        <dbReference type="EMBL" id="KPQ44393.1"/>
    </source>
</evidence>
<dbReference type="PANTHER" id="PTHR30250">
    <property type="entry name" value="PST FAMILY PREDICTED COLANIC ACID TRANSPORTER"/>
    <property type="match status" value="1"/>
</dbReference>
<evidence type="ECO:0000256" key="4">
    <source>
        <dbReference type="ARBA" id="ARBA00022692"/>
    </source>
</evidence>
<dbReference type="EMBL" id="LKCM01000095">
    <property type="protein sequence ID" value="KPQ44393.1"/>
    <property type="molecule type" value="Genomic_DNA"/>
</dbReference>
<dbReference type="Pfam" id="PF13440">
    <property type="entry name" value="Polysacc_synt_3"/>
    <property type="match status" value="1"/>
</dbReference>
<feature type="transmembrane region" description="Helical" evidence="7">
    <location>
        <begin position="147"/>
        <end position="167"/>
    </location>
</feature>
<sequence length="479" mass="52699">MSLANKTTTGILWNFTEQMSTRGIGIVISLLLARFLVPADFGLVAMMEIFIAVAGTLMDSGFKQALIRKQGASQDDFNTVFYTNLALGCLAYLLLFSAAPFIADFYEEKRLTGLIRVAGIAILIGSFQVVQSAILNRTLNFKVQLKATVPASVVSGFIAVLLAYIGWGVWALVAKMLISAFLVTVFIWSMKLWQPTLTFSRQSLNDMFGFGSKLFLSGLLDTVFKNMYVVVIAKIFSATVAGYYFFANNIKNLILDQLVSSISTVTYPALATMQHDNVILKAGYRKVIQMTTFLLFPAMVFMAALAEPLFLLILHERWLPAVPYLQLMCIAGLLYPLHSINLNILKVKGRSDLFLNLEILKKISIVLILFVSVQYGVIGILIGQIIGSVLAYLPNSYFSNELIGYSVREQIGDFLPGLVLSGAIAVMVYVAVSVSTLPALAELIVFGIAATMLYLLGARALKLQAFTMTLQMVKERINV</sequence>
<evidence type="ECO:0000256" key="2">
    <source>
        <dbReference type="ARBA" id="ARBA00007430"/>
    </source>
</evidence>
<dbReference type="PANTHER" id="PTHR30250:SF10">
    <property type="entry name" value="LIPOPOLYSACCHARIDE BIOSYNTHESIS PROTEIN WZXC"/>
    <property type="match status" value="1"/>
</dbReference>
<keyword evidence="4 7" id="KW-0812">Transmembrane</keyword>
<evidence type="ECO:0000256" key="3">
    <source>
        <dbReference type="ARBA" id="ARBA00022475"/>
    </source>
</evidence>
<feature type="transmembrane region" description="Helical" evidence="7">
    <location>
        <begin position="114"/>
        <end position="135"/>
    </location>
</feature>
<gene>
    <name evidence="8" type="ORF">MPEBLZ_01026</name>
</gene>
<name>A0A0P8A890_9EURY</name>
<keyword evidence="6 7" id="KW-0472">Membrane</keyword>
<comment type="similarity">
    <text evidence="2">Belongs to the polysaccharide synthase family.</text>
</comment>
<dbReference type="Proteomes" id="UP000050360">
    <property type="component" value="Unassembled WGS sequence"/>
</dbReference>
<evidence type="ECO:0000256" key="5">
    <source>
        <dbReference type="ARBA" id="ARBA00022989"/>
    </source>
</evidence>
<feature type="transmembrane region" description="Helical" evidence="7">
    <location>
        <begin position="173"/>
        <end position="193"/>
    </location>
</feature>
<proteinExistence type="inferred from homology"/>
<evidence type="ECO:0000256" key="1">
    <source>
        <dbReference type="ARBA" id="ARBA00004651"/>
    </source>
</evidence>
<feature type="transmembrane region" description="Helical" evidence="7">
    <location>
        <begin position="321"/>
        <end position="344"/>
    </location>
</feature>
<feature type="transmembrane region" description="Helical" evidence="7">
    <location>
        <begin position="414"/>
        <end position="432"/>
    </location>
</feature>
<accession>A0A0P8A890</accession>
<feature type="transmembrane region" description="Helical" evidence="7">
    <location>
        <begin position="365"/>
        <end position="394"/>
    </location>
</feature>
<evidence type="ECO:0000256" key="7">
    <source>
        <dbReference type="SAM" id="Phobius"/>
    </source>
</evidence>
<feature type="transmembrane region" description="Helical" evidence="7">
    <location>
        <begin position="82"/>
        <end position="102"/>
    </location>
</feature>
<protein>
    <submittedName>
        <fullName evidence="8">Colanic acid exporter</fullName>
    </submittedName>
</protein>
<dbReference type="InterPro" id="IPR050833">
    <property type="entry name" value="Poly_Biosynth_Transport"/>
</dbReference>
<keyword evidence="5 7" id="KW-1133">Transmembrane helix</keyword>
<dbReference type="AlphaFoldDB" id="A0A0P8A890"/>
<feature type="transmembrane region" description="Helical" evidence="7">
    <location>
        <begin position="293"/>
        <end position="315"/>
    </location>
</feature>
<evidence type="ECO:0000313" key="9">
    <source>
        <dbReference type="Proteomes" id="UP000050360"/>
    </source>
</evidence>
<dbReference type="GO" id="GO:0005886">
    <property type="term" value="C:plasma membrane"/>
    <property type="evidence" value="ECO:0007669"/>
    <property type="project" value="UniProtKB-SubCell"/>
</dbReference>
<feature type="transmembrane region" description="Helical" evidence="7">
    <location>
        <begin position="439"/>
        <end position="461"/>
    </location>
</feature>
<comment type="caution">
    <text evidence="8">The sequence shown here is derived from an EMBL/GenBank/DDBJ whole genome shotgun (WGS) entry which is preliminary data.</text>
</comment>
<evidence type="ECO:0000256" key="6">
    <source>
        <dbReference type="ARBA" id="ARBA00023136"/>
    </source>
</evidence>
<dbReference type="CDD" id="cd13127">
    <property type="entry name" value="MATE_tuaB_like"/>
    <property type="match status" value="1"/>
</dbReference>
<dbReference type="PATRIC" id="fig|1719120.3.peg.1105"/>